<sequence length="115" mass="12973">MSKKKKNGRPVVAPELKRSLDVRMYVSQEEMEQLLRDSKSAGFIMLSKYFRDVMLTKSRKSKAPEKADLIEQLTKTTRLAIAASKKSDAADEVKQITAELLKANKALAKFIRSAQ</sequence>
<dbReference type="Proteomes" id="UP001501337">
    <property type="component" value="Unassembled WGS sequence"/>
</dbReference>
<dbReference type="RefSeq" id="WP_344804224.1">
    <property type="nucleotide sequence ID" value="NZ_BAABBO010000007.1"/>
</dbReference>
<comment type="caution">
    <text evidence="1">The sequence shown here is derived from an EMBL/GenBank/DDBJ whole genome shotgun (WGS) entry which is preliminary data.</text>
</comment>
<evidence type="ECO:0000313" key="1">
    <source>
        <dbReference type="EMBL" id="GAA3954540.1"/>
    </source>
</evidence>
<protein>
    <submittedName>
        <fullName evidence="1">Uncharacterized protein</fullName>
    </submittedName>
</protein>
<reference evidence="2" key="1">
    <citation type="journal article" date="2019" name="Int. J. Syst. Evol. Microbiol.">
        <title>The Global Catalogue of Microorganisms (GCM) 10K type strain sequencing project: providing services to taxonomists for standard genome sequencing and annotation.</title>
        <authorList>
            <consortium name="The Broad Institute Genomics Platform"/>
            <consortium name="The Broad Institute Genome Sequencing Center for Infectious Disease"/>
            <person name="Wu L."/>
            <person name="Ma J."/>
        </authorList>
    </citation>
    <scope>NUCLEOTIDE SEQUENCE [LARGE SCALE GENOMIC DNA]</scope>
    <source>
        <strain evidence="2">JCM 17555</strain>
    </source>
</reference>
<dbReference type="EMBL" id="BAABBO010000007">
    <property type="protein sequence ID" value="GAA3954540.1"/>
    <property type="molecule type" value="Genomic_DNA"/>
</dbReference>
<accession>A0ABP7NV07</accession>
<evidence type="ECO:0000313" key="2">
    <source>
        <dbReference type="Proteomes" id="UP001501337"/>
    </source>
</evidence>
<organism evidence="1 2">
    <name type="scientific">Allohahella marinimesophila</name>
    <dbReference type="NCBI Taxonomy" id="1054972"/>
    <lineage>
        <taxon>Bacteria</taxon>
        <taxon>Pseudomonadati</taxon>
        <taxon>Pseudomonadota</taxon>
        <taxon>Gammaproteobacteria</taxon>
        <taxon>Oceanospirillales</taxon>
        <taxon>Hahellaceae</taxon>
        <taxon>Allohahella</taxon>
    </lineage>
</organism>
<gene>
    <name evidence="1" type="ORF">GCM10022278_11480</name>
</gene>
<name>A0ABP7NV07_9GAMM</name>
<proteinExistence type="predicted"/>
<keyword evidence="2" id="KW-1185">Reference proteome</keyword>